<keyword evidence="2" id="KW-1185">Reference proteome</keyword>
<comment type="caution">
    <text evidence="1">The sequence shown here is derived from an EMBL/GenBank/DDBJ whole genome shotgun (WGS) entry which is preliminary data.</text>
</comment>
<dbReference type="EMBL" id="QJKB01000008">
    <property type="protein sequence ID" value="PXX40287.1"/>
    <property type="molecule type" value="Genomic_DNA"/>
</dbReference>
<accession>A0A318J1X9</accession>
<dbReference type="Proteomes" id="UP000247792">
    <property type="component" value="Unassembled WGS sequence"/>
</dbReference>
<evidence type="ECO:0000313" key="1">
    <source>
        <dbReference type="EMBL" id="PXX40287.1"/>
    </source>
</evidence>
<sequence length="119" mass="13770">MSRDIDFETTPYVLEYFQHLMTDEEREAVNSFTFNVVASEKTELMIFTPGRNEPSESTKKLYSIGSANFRDQIKERLLLEHRAEIYANACPTPKYGKLPKTPKAKQCLSCSHSWRETIS</sequence>
<dbReference type="AlphaFoldDB" id="A0A318J1X9"/>
<protein>
    <submittedName>
        <fullName evidence="1">Uncharacterized protein</fullName>
    </submittedName>
</protein>
<proteinExistence type="predicted"/>
<dbReference type="OrthoDB" id="275225at2"/>
<gene>
    <name evidence="1" type="ORF">DFR42_108121</name>
</gene>
<organism evidence="1 2">
    <name type="scientific">Undibacterium pigrum</name>
    <dbReference type="NCBI Taxonomy" id="401470"/>
    <lineage>
        <taxon>Bacteria</taxon>
        <taxon>Pseudomonadati</taxon>
        <taxon>Pseudomonadota</taxon>
        <taxon>Betaproteobacteria</taxon>
        <taxon>Burkholderiales</taxon>
        <taxon>Oxalobacteraceae</taxon>
        <taxon>Undibacterium</taxon>
    </lineage>
</organism>
<evidence type="ECO:0000313" key="2">
    <source>
        <dbReference type="Proteomes" id="UP000247792"/>
    </source>
</evidence>
<name>A0A318J1X9_9BURK</name>
<dbReference type="RefSeq" id="WP_110257023.1">
    <property type="nucleotide sequence ID" value="NZ_QJKB01000008.1"/>
</dbReference>
<reference evidence="1 2" key="1">
    <citation type="submission" date="2018-05" db="EMBL/GenBank/DDBJ databases">
        <title>Genomic Encyclopedia of Type Strains, Phase IV (KMG-IV): sequencing the most valuable type-strain genomes for metagenomic binning, comparative biology and taxonomic classification.</title>
        <authorList>
            <person name="Goeker M."/>
        </authorList>
    </citation>
    <scope>NUCLEOTIDE SEQUENCE [LARGE SCALE GENOMIC DNA]</scope>
    <source>
        <strain evidence="1 2">DSM 19792</strain>
    </source>
</reference>